<sequence>MLNKLICNRYKIISHLGTGGMATVWLAEDIILNRKVAVKTFNINSDDEEAIKRFNREANAVTSLYHKNIVSIYDVQNEGNFYYLILEYVEGQTLKDYMSENPNIPIEKAINIMTQIASGLSEAHKNGIIHRDIKPQNILMTKDLTCKITDFGISRAYGDTTLTQTNQMLGTVYYLSPEQARGNVATAQSDIYSFGILMFELITGRIPFKGESPVAIALKHLREPLPEISKYRNDVPQSVKNIIKKATMKNPNERYISSKELKNDLETCLNADRINENSYFGFDSLENDSDSYEKTSIKNMNLDDEDNQNLLRKQNENDNIKKNKNANKKRLSKKAKVSLSIIILLLIAILSYFSYNYYLKSNILVPDLKNMTVEEAEKKLKKLDLKLGEVTETPSDDVDENEIISSDPAAGKKVKKGTEINVKVSSGRNTISMPNYVGMTEEQVKKSVEDIGFKNVTFEKSESDEYEEGKVMHQSIDAGEKVTPKKTNLIIKISTGSKAISVPNFVGKDLNDAYVIAEKLGIQIKVGSSEYNSEYKQNQIIDQNPEKNSKIKKGDSVTVTLSKGEDPNKSSVNVKNFSNQDFKLIKDWAHDNNINLSISYEKNSNYSKNIVISQNPNTGMLKKGSTITVVVAK</sequence>
<protein>
    <recommendedName>
        <fullName evidence="1">non-specific serine/threonine protein kinase</fullName>
        <ecNumber evidence="1">2.7.11.1</ecNumber>
    </recommendedName>
</protein>
<comment type="catalytic activity">
    <reaction evidence="8">
        <text>L-seryl-[protein] + ATP = O-phospho-L-seryl-[protein] + ADP + H(+)</text>
        <dbReference type="Rhea" id="RHEA:17989"/>
        <dbReference type="Rhea" id="RHEA-COMP:9863"/>
        <dbReference type="Rhea" id="RHEA-COMP:11604"/>
        <dbReference type="ChEBI" id="CHEBI:15378"/>
        <dbReference type="ChEBI" id="CHEBI:29999"/>
        <dbReference type="ChEBI" id="CHEBI:30616"/>
        <dbReference type="ChEBI" id="CHEBI:83421"/>
        <dbReference type="ChEBI" id="CHEBI:456216"/>
        <dbReference type="EC" id="2.7.11.1"/>
    </reaction>
</comment>
<dbReference type="PROSITE" id="PS00107">
    <property type="entry name" value="PROTEIN_KINASE_ATP"/>
    <property type="match status" value="1"/>
</dbReference>
<keyword evidence="14" id="KW-1185">Reference proteome</keyword>
<dbReference type="SUPFAM" id="SSF56112">
    <property type="entry name" value="Protein kinase-like (PK-like)"/>
    <property type="match status" value="1"/>
</dbReference>
<dbReference type="PROSITE" id="PS51178">
    <property type="entry name" value="PASTA"/>
    <property type="match status" value="4"/>
</dbReference>
<keyword evidence="5 13" id="KW-0418">Kinase</keyword>
<dbReference type="EC" id="2.7.11.1" evidence="1"/>
<dbReference type="InterPro" id="IPR000719">
    <property type="entry name" value="Prot_kinase_dom"/>
</dbReference>
<evidence type="ECO:0000256" key="10">
    <source>
        <dbReference type="SAM" id="Phobius"/>
    </source>
</evidence>
<proteinExistence type="predicted"/>
<feature type="domain" description="PASTA" evidence="12">
    <location>
        <begin position="568"/>
        <end position="633"/>
    </location>
</feature>
<comment type="catalytic activity">
    <reaction evidence="7">
        <text>L-threonyl-[protein] + ATP = O-phospho-L-threonyl-[protein] + ADP + H(+)</text>
        <dbReference type="Rhea" id="RHEA:46608"/>
        <dbReference type="Rhea" id="RHEA-COMP:11060"/>
        <dbReference type="Rhea" id="RHEA-COMP:11605"/>
        <dbReference type="ChEBI" id="CHEBI:15378"/>
        <dbReference type="ChEBI" id="CHEBI:30013"/>
        <dbReference type="ChEBI" id="CHEBI:30616"/>
        <dbReference type="ChEBI" id="CHEBI:61977"/>
        <dbReference type="ChEBI" id="CHEBI:456216"/>
        <dbReference type="EC" id="2.7.11.1"/>
    </reaction>
</comment>
<gene>
    <name evidence="13" type="ORF">HMPREF1871_00388</name>
</gene>
<reference evidence="13 14" key="1">
    <citation type="submission" date="2016-01" db="EMBL/GenBank/DDBJ databases">
        <authorList>
            <person name="Mitreva M."/>
            <person name="Pepin K.H."/>
            <person name="Mihindukulasuriya K.A."/>
            <person name="Fulton R."/>
            <person name="Fronick C."/>
            <person name="O'Laughlin M."/>
            <person name="Miner T."/>
            <person name="Herter B."/>
            <person name="Rosa B.A."/>
            <person name="Cordes M."/>
            <person name="Tomlinson C."/>
            <person name="Wollam A."/>
            <person name="Palsikar V.B."/>
            <person name="Mardis E.R."/>
            <person name="Wilson R.K."/>
        </authorList>
    </citation>
    <scope>NUCLEOTIDE SEQUENCE [LARGE SCALE GENOMIC DNA]</scope>
    <source>
        <strain evidence="13 14">KA00071</strain>
    </source>
</reference>
<name>A0ABR5TMQ0_9BACL</name>
<dbReference type="PROSITE" id="PS00108">
    <property type="entry name" value="PROTEIN_KINASE_ST"/>
    <property type="match status" value="1"/>
</dbReference>
<dbReference type="InterPro" id="IPR008271">
    <property type="entry name" value="Ser/Thr_kinase_AS"/>
</dbReference>
<evidence type="ECO:0000256" key="4">
    <source>
        <dbReference type="ARBA" id="ARBA00022741"/>
    </source>
</evidence>
<dbReference type="GO" id="GO:0016301">
    <property type="term" value="F:kinase activity"/>
    <property type="evidence" value="ECO:0007669"/>
    <property type="project" value="UniProtKB-KW"/>
</dbReference>
<organism evidence="13 14">
    <name type="scientific">Gemelliphila asaccharolytica</name>
    <dbReference type="NCBI Taxonomy" id="502393"/>
    <lineage>
        <taxon>Bacteria</taxon>
        <taxon>Bacillati</taxon>
        <taxon>Bacillota</taxon>
        <taxon>Bacilli</taxon>
        <taxon>Bacillales</taxon>
        <taxon>Gemellaceae</taxon>
        <taxon>Gemelliphila</taxon>
    </lineage>
</organism>
<evidence type="ECO:0000256" key="8">
    <source>
        <dbReference type="ARBA" id="ARBA00048679"/>
    </source>
</evidence>
<dbReference type="SMART" id="SM00220">
    <property type="entry name" value="S_TKc"/>
    <property type="match status" value="1"/>
</dbReference>
<dbReference type="Pfam" id="PF03793">
    <property type="entry name" value="PASTA"/>
    <property type="match status" value="4"/>
</dbReference>
<evidence type="ECO:0000259" key="12">
    <source>
        <dbReference type="PROSITE" id="PS51178"/>
    </source>
</evidence>
<evidence type="ECO:0000256" key="5">
    <source>
        <dbReference type="ARBA" id="ARBA00022777"/>
    </source>
</evidence>
<dbReference type="PROSITE" id="PS50011">
    <property type="entry name" value="PROTEIN_KINASE_DOM"/>
    <property type="match status" value="1"/>
</dbReference>
<dbReference type="CDD" id="cd06577">
    <property type="entry name" value="PASTA_pknB"/>
    <property type="match status" value="4"/>
</dbReference>
<dbReference type="InterPro" id="IPR011009">
    <property type="entry name" value="Kinase-like_dom_sf"/>
</dbReference>
<feature type="domain" description="Protein kinase" evidence="11">
    <location>
        <begin position="10"/>
        <end position="280"/>
    </location>
</feature>
<keyword evidence="6 9" id="KW-0067">ATP-binding</keyword>
<evidence type="ECO:0000313" key="14">
    <source>
        <dbReference type="Proteomes" id="UP000070467"/>
    </source>
</evidence>
<dbReference type="InterPro" id="IPR017441">
    <property type="entry name" value="Protein_kinase_ATP_BS"/>
</dbReference>
<keyword evidence="10" id="KW-0812">Transmembrane</keyword>
<comment type="caution">
    <text evidence="13">The sequence shown here is derived from an EMBL/GenBank/DDBJ whole genome shotgun (WGS) entry which is preliminary data.</text>
</comment>
<dbReference type="Gene3D" id="1.10.510.10">
    <property type="entry name" value="Transferase(Phosphotransferase) domain 1"/>
    <property type="match status" value="1"/>
</dbReference>
<evidence type="ECO:0000313" key="13">
    <source>
        <dbReference type="EMBL" id="KXB58622.1"/>
    </source>
</evidence>
<dbReference type="PANTHER" id="PTHR43289">
    <property type="entry name" value="MITOGEN-ACTIVATED PROTEIN KINASE KINASE KINASE 20-RELATED"/>
    <property type="match status" value="1"/>
</dbReference>
<evidence type="ECO:0000256" key="6">
    <source>
        <dbReference type="ARBA" id="ARBA00022840"/>
    </source>
</evidence>
<feature type="domain" description="PASTA" evidence="12">
    <location>
        <begin position="427"/>
        <end position="495"/>
    </location>
</feature>
<keyword evidence="2" id="KW-0723">Serine/threonine-protein kinase</keyword>
<dbReference type="InterPro" id="IPR005543">
    <property type="entry name" value="PASTA_dom"/>
</dbReference>
<keyword evidence="10" id="KW-0472">Membrane</keyword>
<keyword evidence="4 9" id="KW-0547">Nucleotide-binding</keyword>
<evidence type="ECO:0000259" key="11">
    <source>
        <dbReference type="PROSITE" id="PS50011"/>
    </source>
</evidence>
<keyword evidence="10" id="KW-1133">Transmembrane helix</keyword>
<dbReference type="CDD" id="cd14014">
    <property type="entry name" value="STKc_PknB_like"/>
    <property type="match status" value="1"/>
</dbReference>
<keyword evidence="3" id="KW-0808">Transferase</keyword>
<dbReference type="EMBL" id="LSDB01000008">
    <property type="protein sequence ID" value="KXB58622.1"/>
    <property type="molecule type" value="Genomic_DNA"/>
</dbReference>
<evidence type="ECO:0000256" key="7">
    <source>
        <dbReference type="ARBA" id="ARBA00047899"/>
    </source>
</evidence>
<accession>A0ABR5TMQ0</accession>
<evidence type="ECO:0000256" key="3">
    <source>
        <dbReference type="ARBA" id="ARBA00022679"/>
    </source>
</evidence>
<dbReference type="Gene3D" id="3.30.10.20">
    <property type="match status" value="4"/>
</dbReference>
<feature type="transmembrane region" description="Helical" evidence="10">
    <location>
        <begin position="337"/>
        <end position="358"/>
    </location>
</feature>
<dbReference type="RefSeq" id="WP_083505607.1">
    <property type="nucleotide sequence ID" value="NZ_KQ959861.1"/>
</dbReference>
<feature type="domain" description="PASTA" evidence="12">
    <location>
        <begin position="496"/>
        <end position="563"/>
    </location>
</feature>
<evidence type="ECO:0000256" key="2">
    <source>
        <dbReference type="ARBA" id="ARBA00022527"/>
    </source>
</evidence>
<dbReference type="SUPFAM" id="SSF54184">
    <property type="entry name" value="Penicillin-binding protein 2x (pbp-2x), c-terminal domain"/>
    <property type="match status" value="1"/>
</dbReference>
<dbReference type="Gene3D" id="3.30.200.20">
    <property type="entry name" value="Phosphorylase Kinase, domain 1"/>
    <property type="match status" value="1"/>
</dbReference>
<dbReference type="PANTHER" id="PTHR43289:SF34">
    <property type="entry name" value="SERINE_THREONINE-PROTEIN KINASE YBDM-RELATED"/>
    <property type="match status" value="1"/>
</dbReference>
<evidence type="ECO:0000256" key="1">
    <source>
        <dbReference type="ARBA" id="ARBA00012513"/>
    </source>
</evidence>
<feature type="domain" description="PASTA" evidence="12">
    <location>
        <begin position="359"/>
        <end position="426"/>
    </location>
</feature>
<dbReference type="SMART" id="SM00740">
    <property type="entry name" value="PASTA"/>
    <property type="match status" value="4"/>
</dbReference>
<evidence type="ECO:0000256" key="9">
    <source>
        <dbReference type="PROSITE-ProRule" id="PRU10141"/>
    </source>
</evidence>
<dbReference type="Pfam" id="PF00069">
    <property type="entry name" value="Pkinase"/>
    <property type="match status" value="1"/>
</dbReference>
<feature type="binding site" evidence="9">
    <location>
        <position position="39"/>
    </location>
    <ligand>
        <name>ATP</name>
        <dbReference type="ChEBI" id="CHEBI:30616"/>
    </ligand>
</feature>
<dbReference type="NCBIfam" id="NF033483">
    <property type="entry name" value="PknB_PASTA_kin"/>
    <property type="match status" value="1"/>
</dbReference>
<dbReference type="Proteomes" id="UP000070467">
    <property type="component" value="Unassembled WGS sequence"/>
</dbReference>